<dbReference type="EMBL" id="DF844406">
    <property type="protein sequence ID" value="GAT48270.1"/>
    <property type="molecule type" value="Genomic_DNA"/>
</dbReference>
<name>A0ABQ0LB90_MYCCL</name>
<sequence length="77" mass="8758">MNLDGRACKNLKKGWYHYSIAKLSGASRASTNSLELRSTRTYHICIAATPVPLRATVFRDRWHAQLAESRLRSRARA</sequence>
<reference evidence="1" key="1">
    <citation type="submission" date="2014-09" db="EMBL/GenBank/DDBJ databases">
        <title>Genome sequence of the luminous mushroom Mycena chlorophos for searching fungal bioluminescence genes.</title>
        <authorList>
            <person name="Tanaka Y."/>
            <person name="Kasuga D."/>
            <person name="Oba Y."/>
            <person name="Hase S."/>
            <person name="Sato K."/>
            <person name="Oba Y."/>
            <person name="Sakakibara Y."/>
        </authorList>
    </citation>
    <scope>NUCLEOTIDE SEQUENCE</scope>
</reference>
<proteinExistence type="predicted"/>
<accession>A0ABQ0LB90</accession>
<organism evidence="1 2">
    <name type="scientific">Mycena chlorophos</name>
    <name type="common">Agaric fungus</name>
    <name type="synonym">Agaricus chlorophos</name>
    <dbReference type="NCBI Taxonomy" id="658473"/>
    <lineage>
        <taxon>Eukaryota</taxon>
        <taxon>Fungi</taxon>
        <taxon>Dikarya</taxon>
        <taxon>Basidiomycota</taxon>
        <taxon>Agaricomycotina</taxon>
        <taxon>Agaricomycetes</taxon>
        <taxon>Agaricomycetidae</taxon>
        <taxon>Agaricales</taxon>
        <taxon>Marasmiineae</taxon>
        <taxon>Mycenaceae</taxon>
        <taxon>Mycena</taxon>
    </lineage>
</organism>
<gene>
    <name evidence="1" type="ORF">MCHLO_05691</name>
</gene>
<evidence type="ECO:0000313" key="1">
    <source>
        <dbReference type="EMBL" id="GAT48270.1"/>
    </source>
</evidence>
<keyword evidence="2" id="KW-1185">Reference proteome</keyword>
<evidence type="ECO:0000313" key="2">
    <source>
        <dbReference type="Proteomes" id="UP000815677"/>
    </source>
</evidence>
<dbReference type="Proteomes" id="UP000815677">
    <property type="component" value="Unassembled WGS sequence"/>
</dbReference>
<protein>
    <submittedName>
        <fullName evidence="1">Uncharacterized protein</fullName>
    </submittedName>
</protein>